<evidence type="ECO:0000313" key="2">
    <source>
        <dbReference type="EMBL" id="PEH42461.1"/>
    </source>
</evidence>
<dbReference type="InterPro" id="IPR010982">
    <property type="entry name" value="Lambda_DNA-bd_dom_sf"/>
</dbReference>
<comment type="caution">
    <text evidence="2">The sequence shown here is derived from an EMBL/GenBank/DDBJ whole genome shotgun (WGS) entry which is preliminary data.</text>
</comment>
<proteinExistence type="predicted"/>
<dbReference type="PANTHER" id="PTHR36924:SF1">
    <property type="entry name" value="ANTITOXIN HIGA-1"/>
    <property type="match status" value="1"/>
</dbReference>
<dbReference type="EMBL" id="PDDY01000001">
    <property type="protein sequence ID" value="PEH42461.1"/>
    <property type="molecule type" value="Genomic_DNA"/>
</dbReference>
<dbReference type="Gene3D" id="1.10.260.40">
    <property type="entry name" value="lambda repressor-like DNA-binding domains"/>
    <property type="match status" value="1"/>
</dbReference>
<reference evidence="3" key="1">
    <citation type="submission" date="2017-09" db="EMBL/GenBank/DDBJ databases">
        <title>FDA dAtabase for Regulatory Grade micrObial Sequences (FDA-ARGOS): Supporting development and validation of Infectious Disease Dx tests.</title>
        <authorList>
            <person name="Minogue T."/>
            <person name="Wolcott M."/>
            <person name="Wasieloski L."/>
            <person name="Aguilar W."/>
            <person name="Moore D."/>
            <person name="Tallon L."/>
            <person name="Sadzewicz L."/>
            <person name="Ott S."/>
            <person name="Zhao X."/>
            <person name="Nagaraj S."/>
            <person name="Vavikolanu K."/>
            <person name="Aluvathingal J."/>
            <person name="Nadendla S."/>
            <person name="Sichtig H."/>
        </authorList>
    </citation>
    <scope>NUCLEOTIDE SEQUENCE [LARGE SCALE GENOMIC DNA]</scope>
    <source>
        <strain evidence="3">FDAARGOS_390</strain>
    </source>
</reference>
<dbReference type="InterPro" id="IPR013430">
    <property type="entry name" value="Toxin_antidote_HigA"/>
</dbReference>
<dbReference type="RefSeq" id="WP_098152255.1">
    <property type="nucleotide sequence ID" value="NZ_CADEQH010000023.1"/>
</dbReference>
<keyword evidence="1" id="KW-0238">DNA-binding</keyword>
<name>A0A2A7SFX6_BURGA</name>
<protein>
    <submittedName>
        <fullName evidence="2">Addiction module antidote protein, HigA family</fullName>
    </submittedName>
</protein>
<accession>A0A2A7SFX6</accession>
<dbReference type="PANTHER" id="PTHR36924">
    <property type="entry name" value="ANTITOXIN HIGA-1"/>
    <property type="match status" value="1"/>
</dbReference>
<evidence type="ECO:0000256" key="1">
    <source>
        <dbReference type="ARBA" id="ARBA00023125"/>
    </source>
</evidence>
<evidence type="ECO:0000313" key="3">
    <source>
        <dbReference type="Proteomes" id="UP000220629"/>
    </source>
</evidence>
<gene>
    <name evidence="2" type="primary">higA</name>
    <name evidence="2" type="ORF">CRM94_10040</name>
</gene>
<dbReference type="GO" id="GO:0003677">
    <property type="term" value="F:DNA binding"/>
    <property type="evidence" value="ECO:0007669"/>
    <property type="project" value="UniProtKB-KW"/>
</dbReference>
<dbReference type="Proteomes" id="UP000220629">
    <property type="component" value="Unassembled WGS sequence"/>
</dbReference>
<organism evidence="2 3">
    <name type="scientific">Burkholderia gladioli</name>
    <name type="common">Pseudomonas marginata</name>
    <name type="synonym">Phytomonas marginata</name>
    <dbReference type="NCBI Taxonomy" id="28095"/>
    <lineage>
        <taxon>Bacteria</taxon>
        <taxon>Pseudomonadati</taxon>
        <taxon>Pseudomonadota</taxon>
        <taxon>Betaproteobacteria</taxon>
        <taxon>Burkholderiales</taxon>
        <taxon>Burkholderiaceae</taxon>
        <taxon>Burkholderia</taxon>
    </lineage>
</organism>
<dbReference type="AlphaFoldDB" id="A0A2A7SFX6"/>
<dbReference type="SUPFAM" id="SSF47413">
    <property type="entry name" value="lambda repressor-like DNA-binding domains"/>
    <property type="match status" value="1"/>
</dbReference>
<sequence length="107" mass="11835">MNAKSVKPVNAMPAIHPGEILREEFLVPLALSVNALSLALMVPATRMHEIVNERRGITADTAYRLSRYFGTTPEFWLALQADYDIKTLPNRDEIDSKVDARPNGAAA</sequence>
<dbReference type="NCBIfam" id="TIGR02607">
    <property type="entry name" value="antidote_HigA"/>
    <property type="match status" value="1"/>
</dbReference>